<keyword evidence="3" id="KW-0325">Glycoprotein</keyword>
<dbReference type="InterPro" id="IPR028994">
    <property type="entry name" value="Integrin_alpha_N"/>
</dbReference>
<keyword evidence="2" id="KW-0677">Repeat</keyword>
<feature type="region of interest" description="Disordered" evidence="4">
    <location>
        <begin position="32"/>
        <end position="67"/>
    </location>
</feature>
<evidence type="ECO:0000313" key="7">
    <source>
        <dbReference type="Proteomes" id="UP000273643"/>
    </source>
</evidence>
<feature type="region of interest" description="Disordered" evidence="4">
    <location>
        <begin position="278"/>
        <end position="299"/>
    </location>
</feature>
<evidence type="ECO:0000256" key="2">
    <source>
        <dbReference type="ARBA" id="ARBA00022737"/>
    </source>
</evidence>
<feature type="compositionally biased region" description="Acidic residues" evidence="4">
    <location>
        <begin position="323"/>
        <end position="353"/>
    </location>
</feature>
<dbReference type="Gene3D" id="2.130.10.130">
    <property type="entry name" value="Integrin alpha, N-terminal"/>
    <property type="match status" value="3"/>
</dbReference>
<proteinExistence type="predicted"/>
<feature type="signal peptide" evidence="5">
    <location>
        <begin position="1"/>
        <end position="27"/>
    </location>
</feature>
<sequence>MRNTRDNGLISVTRFGLPLLLALTLGACGSDSDNNQNTSSSSSSSSSSFSGGIDNAGNTGGVSDAEWPEINVESVEPKEIRFSWTAVEGAEYYQLQKKPGDGSGYEVVADNLTETEASDTVAVHQHDWHNALYTVTACLNADCSEYDDSNEQLTLNVMLDTIGFVKADSNEAADWFGWAVALSADGQTLAVSAPREASQARGVNGDASDNSVFGAGAVYVFRLVDGLWQQEAYLKASNTEAPSENDDGDNTTRYNDRFGFALSLSDGGDVLAVSATLEDSDGTGVNPEQDNNGAPGTGAVYVFKRGEEGWAQDAFLKASNAEPPEEEEEETDETAEDDGTDDPAADDETEDGEVTIPTNVNDRFGHRVALSGDGQTLAVSALFESSDATGINGDENNNDAPNAGAVYVFTDSDSGWAQQAYVKASNTFSAITATGTPLYHLFGSSLAISTDGNTLAVGATGDASRSTGINGEDDNRTIINAGAVYLFVRNDNNWSQSTYIKPSHTYTEQELTGYAQSFGASVALSGDGTRLAVGSTGDLTAEPGINSSPDNYDLEDVTTVATNSGAVYLFRQVDGEWEQTSFLKASNNLQGLRFGETLAFARNGRHLVVGSTREPSAETGIDGVSDDNSAPRAGGAYLFSIIDGRWREASYIKAANTEARDGFAIGLALSAEGDTLAIGAYREDSDAQGINGDRDNNEGTDSGAVYLY</sequence>
<evidence type="ECO:0000256" key="1">
    <source>
        <dbReference type="ARBA" id="ARBA00022729"/>
    </source>
</evidence>
<dbReference type="InterPro" id="IPR013519">
    <property type="entry name" value="Int_alpha_beta-p"/>
</dbReference>
<dbReference type="SMART" id="SM00191">
    <property type="entry name" value="Int_alpha"/>
    <property type="match status" value="6"/>
</dbReference>
<evidence type="ECO:0000313" key="6">
    <source>
        <dbReference type="EMBL" id="ROQ19601.1"/>
    </source>
</evidence>
<protein>
    <submittedName>
        <fullName evidence="6">FG-GAP repeat protein</fullName>
    </submittedName>
</protein>
<dbReference type="EMBL" id="RJUK01000001">
    <property type="protein sequence ID" value="ROQ19601.1"/>
    <property type="molecule type" value="Genomic_DNA"/>
</dbReference>
<gene>
    <name evidence="6" type="ORF">EDC38_0185</name>
</gene>
<evidence type="ECO:0000256" key="3">
    <source>
        <dbReference type="ARBA" id="ARBA00023180"/>
    </source>
</evidence>
<dbReference type="OrthoDB" id="9782766at2"/>
<dbReference type="InterPro" id="IPR011043">
    <property type="entry name" value="Gal_Oxase/kelch_b-propeller"/>
</dbReference>
<dbReference type="Pfam" id="PF14312">
    <property type="entry name" value="FG-GAP_2"/>
    <property type="match status" value="1"/>
</dbReference>
<keyword evidence="1 5" id="KW-0732">Signal</keyword>
<dbReference type="InterPro" id="IPR013517">
    <property type="entry name" value="FG-GAP"/>
</dbReference>
<dbReference type="AlphaFoldDB" id="A0A3N1NVX4"/>
<feature type="region of interest" description="Disordered" evidence="4">
    <location>
        <begin position="318"/>
        <end position="360"/>
    </location>
</feature>
<feature type="compositionally biased region" description="Low complexity" evidence="4">
    <location>
        <begin position="39"/>
        <end position="50"/>
    </location>
</feature>
<organism evidence="6 7">
    <name type="scientific">Marinimicrobium koreense</name>
    <dbReference type="NCBI Taxonomy" id="306545"/>
    <lineage>
        <taxon>Bacteria</taxon>
        <taxon>Pseudomonadati</taxon>
        <taxon>Pseudomonadota</taxon>
        <taxon>Gammaproteobacteria</taxon>
        <taxon>Cellvibrionales</taxon>
        <taxon>Cellvibrionaceae</taxon>
        <taxon>Marinimicrobium</taxon>
    </lineage>
</organism>
<evidence type="ECO:0000256" key="5">
    <source>
        <dbReference type="SAM" id="SignalP"/>
    </source>
</evidence>
<dbReference type="Proteomes" id="UP000273643">
    <property type="component" value="Unassembled WGS sequence"/>
</dbReference>
<comment type="caution">
    <text evidence="6">The sequence shown here is derived from an EMBL/GenBank/DDBJ whole genome shotgun (WGS) entry which is preliminary data.</text>
</comment>
<accession>A0A3N1NVX4</accession>
<dbReference type="SUPFAM" id="SSF50965">
    <property type="entry name" value="Galactose oxidase, central domain"/>
    <property type="match status" value="1"/>
</dbReference>
<dbReference type="PROSITE" id="PS51257">
    <property type="entry name" value="PROKAR_LIPOPROTEIN"/>
    <property type="match status" value="1"/>
</dbReference>
<name>A0A3N1NVX4_9GAMM</name>
<keyword evidence="7" id="KW-1185">Reference proteome</keyword>
<dbReference type="RefSeq" id="WP_123636933.1">
    <property type="nucleotide sequence ID" value="NZ_RJUK01000001.1"/>
</dbReference>
<evidence type="ECO:0000256" key="4">
    <source>
        <dbReference type="SAM" id="MobiDB-lite"/>
    </source>
</evidence>
<reference evidence="6 7" key="1">
    <citation type="submission" date="2018-11" db="EMBL/GenBank/DDBJ databases">
        <title>Genomic Encyclopedia of Type Strains, Phase IV (KMG-IV): sequencing the most valuable type-strain genomes for metagenomic binning, comparative biology and taxonomic classification.</title>
        <authorList>
            <person name="Goeker M."/>
        </authorList>
    </citation>
    <scope>NUCLEOTIDE SEQUENCE [LARGE SCALE GENOMIC DNA]</scope>
    <source>
        <strain evidence="6 7">DSM 16974</strain>
    </source>
</reference>
<feature type="chain" id="PRO_5017987588" evidence="5">
    <location>
        <begin position="28"/>
        <end position="708"/>
    </location>
</feature>